<dbReference type="PANTHER" id="PTHR10098">
    <property type="entry name" value="RAPSYN-RELATED"/>
    <property type="match status" value="1"/>
</dbReference>
<dbReference type="SUPFAM" id="SSF48452">
    <property type="entry name" value="TPR-like"/>
    <property type="match status" value="1"/>
</dbReference>
<comment type="caution">
    <text evidence="2">The sequence shown here is derived from an EMBL/GenBank/DDBJ whole genome shotgun (WGS) entry which is preliminary data.</text>
</comment>
<dbReference type="InterPro" id="IPR011990">
    <property type="entry name" value="TPR-like_helical_dom_sf"/>
</dbReference>
<evidence type="ECO:0000256" key="1">
    <source>
        <dbReference type="SAM" id="Coils"/>
    </source>
</evidence>
<feature type="non-terminal residue" evidence="2">
    <location>
        <position position="270"/>
    </location>
</feature>
<keyword evidence="1" id="KW-0175">Coiled coil</keyword>
<dbReference type="PROSITE" id="PS50005">
    <property type="entry name" value="TPR"/>
    <property type="match status" value="1"/>
</dbReference>
<dbReference type="EMBL" id="BARU01027111">
    <property type="protein sequence ID" value="GAH70522.1"/>
    <property type="molecule type" value="Genomic_DNA"/>
</dbReference>
<dbReference type="InterPro" id="IPR019734">
    <property type="entry name" value="TPR_rpt"/>
</dbReference>
<dbReference type="SMART" id="SM00028">
    <property type="entry name" value="TPR"/>
    <property type="match status" value="4"/>
</dbReference>
<sequence length="270" mass="31321">TKKSSIELEQREAALAFNKGAVSWFRGDMNQTIEYGKYSLRLSEKLGNKPQIVESLYIISMGYSFLKKDLDTALEYAERCQVLAEEINHQQMISFNLQNLGTINTFKGEFEKALMYAEQCLPIFEETNNLQWISVTLNSISIVYLHQGKFDLAFKYFKKSLKLARETGNNWFIAISLGNIIDALRLKGDIDRAQKYLEELKQINDQEDNKWIETMYLVTKAQMLKESPRLHDRAKAEEILKEVIQREIIPNLDINMDAMISLCELLLDEL</sequence>
<gene>
    <name evidence="2" type="ORF">S03H2_43457</name>
</gene>
<proteinExistence type="predicted"/>
<feature type="non-terminal residue" evidence="2">
    <location>
        <position position="1"/>
    </location>
</feature>
<dbReference type="Gene3D" id="1.25.40.10">
    <property type="entry name" value="Tetratricopeptide repeat domain"/>
    <property type="match status" value="1"/>
</dbReference>
<dbReference type="AlphaFoldDB" id="X1HM36"/>
<evidence type="ECO:0000313" key="2">
    <source>
        <dbReference type="EMBL" id="GAH70522.1"/>
    </source>
</evidence>
<name>X1HM36_9ZZZZ</name>
<accession>X1HM36</accession>
<protein>
    <submittedName>
        <fullName evidence="2">Uncharacterized protein</fullName>
    </submittedName>
</protein>
<feature type="coiled-coil region" evidence="1">
    <location>
        <begin position="183"/>
        <end position="210"/>
    </location>
</feature>
<reference evidence="2" key="1">
    <citation type="journal article" date="2014" name="Front. Microbiol.">
        <title>High frequency of phylogenetically diverse reductive dehalogenase-homologous genes in deep subseafloor sedimentary metagenomes.</title>
        <authorList>
            <person name="Kawai M."/>
            <person name="Futagami T."/>
            <person name="Toyoda A."/>
            <person name="Takaki Y."/>
            <person name="Nishi S."/>
            <person name="Hori S."/>
            <person name="Arai W."/>
            <person name="Tsubouchi T."/>
            <person name="Morono Y."/>
            <person name="Uchiyama I."/>
            <person name="Ito T."/>
            <person name="Fujiyama A."/>
            <person name="Inagaki F."/>
            <person name="Takami H."/>
        </authorList>
    </citation>
    <scope>NUCLEOTIDE SEQUENCE</scope>
    <source>
        <strain evidence="2">Expedition CK06-06</strain>
    </source>
</reference>
<dbReference type="Pfam" id="PF13424">
    <property type="entry name" value="TPR_12"/>
    <property type="match status" value="1"/>
</dbReference>
<organism evidence="2">
    <name type="scientific">marine sediment metagenome</name>
    <dbReference type="NCBI Taxonomy" id="412755"/>
    <lineage>
        <taxon>unclassified sequences</taxon>
        <taxon>metagenomes</taxon>
        <taxon>ecological metagenomes</taxon>
    </lineage>
</organism>